<dbReference type="EMBL" id="CP061800">
    <property type="protein sequence ID" value="QTA93184.1"/>
    <property type="molecule type" value="Genomic_DNA"/>
</dbReference>
<organism evidence="2 3">
    <name type="scientific">Desulfonema magnum</name>
    <dbReference type="NCBI Taxonomy" id="45655"/>
    <lineage>
        <taxon>Bacteria</taxon>
        <taxon>Pseudomonadati</taxon>
        <taxon>Thermodesulfobacteriota</taxon>
        <taxon>Desulfobacteria</taxon>
        <taxon>Desulfobacterales</taxon>
        <taxon>Desulfococcaceae</taxon>
        <taxon>Desulfonema</taxon>
    </lineage>
</organism>
<dbReference type="Proteomes" id="UP000663722">
    <property type="component" value="Chromosome"/>
</dbReference>
<keyword evidence="1" id="KW-0812">Transmembrane</keyword>
<evidence type="ECO:0000313" key="2">
    <source>
        <dbReference type="EMBL" id="QTA93184.1"/>
    </source>
</evidence>
<proteinExistence type="predicted"/>
<feature type="transmembrane region" description="Helical" evidence="1">
    <location>
        <begin position="29"/>
        <end position="50"/>
    </location>
</feature>
<evidence type="ECO:0000313" key="3">
    <source>
        <dbReference type="Proteomes" id="UP000663722"/>
    </source>
</evidence>
<accession>A0A975BWR3</accession>
<keyword evidence="3" id="KW-1185">Reference proteome</keyword>
<evidence type="ECO:0000256" key="1">
    <source>
        <dbReference type="SAM" id="Phobius"/>
    </source>
</evidence>
<reference evidence="2" key="1">
    <citation type="journal article" date="2021" name="Microb. Physiol.">
        <title>Proteogenomic Insights into the Physiology of Marine, Sulfate-Reducing, Filamentous Desulfonema limicola and Desulfonema magnum.</title>
        <authorList>
            <person name="Schnaars V."/>
            <person name="Wohlbrand L."/>
            <person name="Scheve S."/>
            <person name="Hinrichs C."/>
            <person name="Reinhardt R."/>
            <person name="Rabus R."/>
        </authorList>
    </citation>
    <scope>NUCLEOTIDE SEQUENCE</scope>
    <source>
        <strain evidence="2">4be13</strain>
    </source>
</reference>
<dbReference type="AlphaFoldDB" id="A0A975BWR3"/>
<name>A0A975BWR3_9BACT</name>
<protein>
    <submittedName>
        <fullName evidence="2">Uncharacterized protein</fullName>
    </submittedName>
</protein>
<keyword evidence="1" id="KW-0472">Membrane</keyword>
<gene>
    <name evidence="2" type="ORF">dnm_092820</name>
</gene>
<sequence length="56" mass="6994">MFFLSENKSWQQINHNIQRTNYNDRNLVFVYWNLVLVICYFRFIRVRAFIYSDLSP</sequence>
<dbReference type="KEGG" id="dmm:dnm_092820"/>
<keyword evidence="1" id="KW-1133">Transmembrane helix</keyword>